<reference evidence="1" key="1">
    <citation type="submission" date="2018-05" db="EMBL/GenBank/DDBJ databases">
        <authorList>
            <person name="Lanie J.A."/>
            <person name="Ng W.-L."/>
            <person name="Kazmierczak K.M."/>
            <person name="Andrzejewski T.M."/>
            <person name="Davidsen T.M."/>
            <person name="Wayne K.J."/>
            <person name="Tettelin H."/>
            <person name="Glass J.I."/>
            <person name="Rusch D."/>
            <person name="Podicherti R."/>
            <person name="Tsui H.-C.T."/>
            <person name="Winkler M.E."/>
        </authorList>
    </citation>
    <scope>NUCLEOTIDE SEQUENCE</scope>
</reference>
<evidence type="ECO:0000313" key="1">
    <source>
        <dbReference type="EMBL" id="SVC22595.1"/>
    </source>
</evidence>
<name>A0A382KG66_9ZZZZ</name>
<feature type="non-terminal residue" evidence="1">
    <location>
        <position position="23"/>
    </location>
</feature>
<sequence length="23" mass="2625">MGLAISKTIDHDQKRIVWSISPE</sequence>
<accession>A0A382KG66</accession>
<gene>
    <name evidence="1" type="ORF">METZ01_LOCUS275449</name>
</gene>
<dbReference type="EMBL" id="UINC01080030">
    <property type="protein sequence ID" value="SVC22595.1"/>
    <property type="molecule type" value="Genomic_DNA"/>
</dbReference>
<proteinExistence type="predicted"/>
<dbReference type="AlphaFoldDB" id="A0A382KG66"/>
<protein>
    <submittedName>
        <fullName evidence="1">Uncharacterized protein</fullName>
    </submittedName>
</protein>
<organism evidence="1">
    <name type="scientific">marine metagenome</name>
    <dbReference type="NCBI Taxonomy" id="408172"/>
    <lineage>
        <taxon>unclassified sequences</taxon>
        <taxon>metagenomes</taxon>
        <taxon>ecological metagenomes</taxon>
    </lineage>
</organism>